<feature type="domain" description="G5" evidence="3">
    <location>
        <begin position="66"/>
        <end position="145"/>
    </location>
</feature>
<dbReference type="InterPro" id="IPR011098">
    <property type="entry name" value="G5_dom"/>
</dbReference>
<accession>A0A1G1WRS4</accession>
<dbReference type="CDD" id="cd22786">
    <property type="entry name" value="DPBB_YuiC-like"/>
    <property type="match status" value="1"/>
</dbReference>
<reference evidence="4 5" key="1">
    <citation type="journal article" date="2016" name="Nat. Commun.">
        <title>Thousands of microbial genomes shed light on interconnected biogeochemical processes in an aquifer system.</title>
        <authorList>
            <person name="Anantharaman K."/>
            <person name="Brown C.T."/>
            <person name="Hug L.A."/>
            <person name="Sharon I."/>
            <person name="Castelle C.J."/>
            <person name="Probst A.J."/>
            <person name="Thomas B.C."/>
            <person name="Singh A."/>
            <person name="Wilkins M.J."/>
            <person name="Karaoz U."/>
            <person name="Brodie E.L."/>
            <person name="Williams K.H."/>
            <person name="Hubbard S.S."/>
            <person name="Banfield J.F."/>
        </authorList>
    </citation>
    <scope>NUCLEOTIDE SEQUENCE [LARGE SCALE GENOMIC DNA]</scope>
</reference>
<organism evidence="4 5">
    <name type="scientific">Candidatus Woykebacteria bacterium RIFCSPHIGHO2_12_FULL_45_10</name>
    <dbReference type="NCBI Taxonomy" id="1802603"/>
    <lineage>
        <taxon>Bacteria</taxon>
        <taxon>Candidatus Woykeibacteriota</taxon>
    </lineage>
</organism>
<keyword evidence="2" id="KW-0472">Membrane</keyword>
<dbReference type="GO" id="GO:0009254">
    <property type="term" value="P:peptidoglycan turnover"/>
    <property type="evidence" value="ECO:0007669"/>
    <property type="project" value="InterPro"/>
</dbReference>
<dbReference type="SMART" id="SM01208">
    <property type="entry name" value="G5"/>
    <property type="match status" value="1"/>
</dbReference>
<dbReference type="Gene3D" id="2.20.230.10">
    <property type="entry name" value="Resuscitation-promoting factor rpfb"/>
    <property type="match status" value="1"/>
</dbReference>
<feature type="transmembrane region" description="Helical" evidence="2">
    <location>
        <begin position="21"/>
        <end position="44"/>
    </location>
</feature>
<dbReference type="PANTHER" id="PTHR39160:SF4">
    <property type="entry name" value="RESUSCITATION-PROMOTING FACTOR RPFB"/>
    <property type="match status" value="1"/>
</dbReference>
<name>A0A1G1WRS4_9BACT</name>
<dbReference type="GO" id="GO:0004553">
    <property type="term" value="F:hydrolase activity, hydrolyzing O-glycosyl compounds"/>
    <property type="evidence" value="ECO:0007669"/>
    <property type="project" value="InterPro"/>
</dbReference>
<evidence type="ECO:0000256" key="1">
    <source>
        <dbReference type="ARBA" id="ARBA00022729"/>
    </source>
</evidence>
<protein>
    <recommendedName>
        <fullName evidence="3">G5 domain-containing protein</fullName>
    </recommendedName>
</protein>
<dbReference type="Gene3D" id="2.40.40.10">
    <property type="entry name" value="RlpA-like domain"/>
    <property type="match status" value="1"/>
</dbReference>
<dbReference type="Proteomes" id="UP000178068">
    <property type="component" value="Unassembled WGS sequence"/>
</dbReference>
<evidence type="ECO:0000313" key="4">
    <source>
        <dbReference type="EMBL" id="OGY30455.1"/>
    </source>
</evidence>
<evidence type="ECO:0000313" key="5">
    <source>
        <dbReference type="Proteomes" id="UP000178068"/>
    </source>
</evidence>
<comment type="caution">
    <text evidence="4">The sequence shown here is derived from an EMBL/GenBank/DDBJ whole genome shotgun (WGS) entry which is preliminary data.</text>
</comment>
<dbReference type="EMBL" id="MHCZ01000003">
    <property type="protein sequence ID" value="OGY30455.1"/>
    <property type="molecule type" value="Genomic_DNA"/>
</dbReference>
<dbReference type="Pfam" id="PF06725">
    <property type="entry name" value="3D"/>
    <property type="match status" value="1"/>
</dbReference>
<keyword evidence="2" id="KW-0812">Transmembrane</keyword>
<gene>
    <name evidence="4" type="ORF">A3F35_01895</name>
</gene>
<dbReference type="GO" id="GO:0019867">
    <property type="term" value="C:outer membrane"/>
    <property type="evidence" value="ECO:0007669"/>
    <property type="project" value="InterPro"/>
</dbReference>
<dbReference type="InterPro" id="IPR010611">
    <property type="entry name" value="3D_dom"/>
</dbReference>
<dbReference type="AlphaFoldDB" id="A0A1G1WRS4"/>
<proteinExistence type="predicted"/>
<dbReference type="PROSITE" id="PS51109">
    <property type="entry name" value="G5"/>
    <property type="match status" value="1"/>
</dbReference>
<keyword evidence="2" id="KW-1133">Transmembrane helix</keyword>
<evidence type="ECO:0000259" key="3">
    <source>
        <dbReference type="PROSITE" id="PS51109"/>
    </source>
</evidence>
<dbReference type="InterPro" id="IPR036908">
    <property type="entry name" value="RlpA-like_sf"/>
</dbReference>
<keyword evidence="1" id="KW-0732">Signal</keyword>
<dbReference type="Pfam" id="PF07501">
    <property type="entry name" value="G5"/>
    <property type="match status" value="1"/>
</dbReference>
<sequence>MSTLVALAGGSRTATSTAGSFLLLILARLPFKLVGGTFILFLVLPATNTTLPKNTFVGAEKLARRAFPITETTRTTTSEIGFTRKDIPDNNLQVGETKVIQEGKMGQLQNRVRTLSFQGREFTHDLLESKTIEPQALIVAFGTMKHYQSLDTPTGPVNYWSKLRVYSTSYDSHCKGCNQTTSIGLKAGYGVVAVDPKVIPLRTRLYIPGYGFAIAGDTGGSIKGDKIDLGFDDVKTGWWSSRFTDIYLLSE</sequence>
<dbReference type="PANTHER" id="PTHR39160">
    <property type="entry name" value="CELL WALL-BINDING PROTEIN YOCH"/>
    <property type="match status" value="1"/>
</dbReference>
<dbReference type="InterPro" id="IPR051933">
    <property type="entry name" value="Resuscitation_pf_RpfB"/>
</dbReference>
<dbReference type="STRING" id="1802603.A3F35_01895"/>
<evidence type="ECO:0000256" key="2">
    <source>
        <dbReference type="SAM" id="Phobius"/>
    </source>
</evidence>